<comment type="caution">
    <text evidence="1">The sequence shown here is derived from an EMBL/GenBank/DDBJ whole genome shotgun (WGS) entry which is preliminary data.</text>
</comment>
<evidence type="ECO:0000313" key="2">
    <source>
        <dbReference type="Proteomes" id="UP000828941"/>
    </source>
</evidence>
<name>A0ACB9Q3K5_BAUVA</name>
<dbReference type="EMBL" id="CM039427">
    <property type="protein sequence ID" value="KAI4354436.1"/>
    <property type="molecule type" value="Genomic_DNA"/>
</dbReference>
<protein>
    <submittedName>
        <fullName evidence="1">Uncharacterized protein</fullName>
    </submittedName>
</protein>
<reference evidence="1 2" key="1">
    <citation type="journal article" date="2022" name="DNA Res.">
        <title>Chromosomal-level genome assembly of the orchid tree Bauhinia variegata (Leguminosae; Cercidoideae) supports the allotetraploid origin hypothesis of Bauhinia.</title>
        <authorList>
            <person name="Zhong Y."/>
            <person name="Chen Y."/>
            <person name="Zheng D."/>
            <person name="Pang J."/>
            <person name="Liu Y."/>
            <person name="Luo S."/>
            <person name="Meng S."/>
            <person name="Qian L."/>
            <person name="Wei D."/>
            <person name="Dai S."/>
            <person name="Zhou R."/>
        </authorList>
    </citation>
    <scope>NUCLEOTIDE SEQUENCE [LARGE SCALE GENOMIC DNA]</scope>
    <source>
        <strain evidence="1">BV-YZ2020</strain>
    </source>
</reference>
<sequence>METSGEEEHAAFEERVRRTVYFENLSPVVTEPVLKSALEQFLTVKNVIFIPNYIGPSNCGQCALVELESPKRVREIVSMAKQHPFMISGMPRPVRARQAEPEMFEERPAKPGSKITCRWLEPGDPDFEVAKELKQLTRKHAAEAAFLAKLQQQEEEKLAKQQTDTLQGHYKKYKMIESIMADGTARRLARRYNFRVSDD</sequence>
<proteinExistence type="predicted"/>
<keyword evidence="2" id="KW-1185">Reference proteome</keyword>
<dbReference type="Proteomes" id="UP000828941">
    <property type="component" value="Chromosome 2"/>
</dbReference>
<gene>
    <name evidence="1" type="ORF">L6164_003297</name>
</gene>
<evidence type="ECO:0000313" key="1">
    <source>
        <dbReference type="EMBL" id="KAI4354436.1"/>
    </source>
</evidence>
<accession>A0ACB9Q3K5</accession>
<organism evidence="1 2">
    <name type="scientific">Bauhinia variegata</name>
    <name type="common">Purple orchid tree</name>
    <name type="synonym">Phanera variegata</name>
    <dbReference type="NCBI Taxonomy" id="167791"/>
    <lineage>
        <taxon>Eukaryota</taxon>
        <taxon>Viridiplantae</taxon>
        <taxon>Streptophyta</taxon>
        <taxon>Embryophyta</taxon>
        <taxon>Tracheophyta</taxon>
        <taxon>Spermatophyta</taxon>
        <taxon>Magnoliopsida</taxon>
        <taxon>eudicotyledons</taxon>
        <taxon>Gunneridae</taxon>
        <taxon>Pentapetalae</taxon>
        <taxon>rosids</taxon>
        <taxon>fabids</taxon>
        <taxon>Fabales</taxon>
        <taxon>Fabaceae</taxon>
        <taxon>Cercidoideae</taxon>
        <taxon>Cercideae</taxon>
        <taxon>Bauhiniinae</taxon>
        <taxon>Bauhinia</taxon>
    </lineage>
</organism>